<dbReference type="EMBL" id="CAJVCH010192131">
    <property type="protein sequence ID" value="CAG7730298.1"/>
    <property type="molecule type" value="Genomic_DNA"/>
</dbReference>
<dbReference type="Proteomes" id="UP000708208">
    <property type="component" value="Unassembled WGS sequence"/>
</dbReference>
<protein>
    <submittedName>
        <fullName evidence="1">Uncharacterized protein</fullName>
    </submittedName>
</protein>
<sequence length="234" mass="27261">MRDFAPFWYTHMDSPFRNHTSKALSIWKIGKKYNFLESIVISFGYLIEQMEFIEASKLILISWTLATMVLNRCYTSFIESFLVHPLKDIYLERFEQFAKADYRITVDEPNSLAVWAIGNSSGLFSRNPYMQKFQDTLEILNIGGEYEADFVNALIYSDKRVCLEIDWAVKGLIVPLKVFHPTYTCYGSIEALQLHGEYFRFGQPLVILLKYYCIFQGLLRTGFINILIKFVLTG</sequence>
<gene>
    <name evidence="1" type="ORF">AFUS01_LOCUS18955</name>
</gene>
<keyword evidence="2" id="KW-1185">Reference proteome</keyword>
<organism evidence="1 2">
    <name type="scientific">Allacma fusca</name>
    <dbReference type="NCBI Taxonomy" id="39272"/>
    <lineage>
        <taxon>Eukaryota</taxon>
        <taxon>Metazoa</taxon>
        <taxon>Ecdysozoa</taxon>
        <taxon>Arthropoda</taxon>
        <taxon>Hexapoda</taxon>
        <taxon>Collembola</taxon>
        <taxon>Symphypleona</taxon>
        <taxon>Sminthuridae</taxon>
        <taxon>Allacma</taxon>
    </lineage>
</organism>
<evidence type="ECO:0000313" key="1">
    <source>
        <dbReference type="EMBL" id="CAG7730298.1"/>
    </source>
</evidence>
<reference evidence="1" key="1">
    <citation type="submission" date="2021-06" db="EMBL/GenBank/DDBJ databases">
        <authorList>
            <person name="Hodson N. C."/>
            <person name="Mongue J. A."/>
            <person name="Jaron S. K."/>
        </authorList>
    </citation>
    <scope>NUCLEOTIDE SEQUENCE</scope>
</reference>
<proteinExistence type="predicted"/>
<comment type="caution">
    <text evidence="1">The sequence shown here is derived from an EMBL/GenBank/DDBJ whole genome shotgun (WGS) entry which is preliminary data.</text>
</comment>
<evidence type="ECO:0000313" key="2">
    <source>
        <dbReference type="Proteomes" id="UP000708208"/>
    </source>
</evidence>
<accession>A0A8J2JZF7</accession>
<dbReference type="AlphaFoldDB" id="A0A8J2JZF7"/>
<name>A0A8J2JZF7_9HEXA</name>